<proteinExistence type="predicted"/>
<dbReference type="EMBL" id="BMVN01000027">
    <property type="protein sequence ID" value="GHA49150.1"/>
    <property type="molecule type" value="Genomic_DNA"/>
</dbReference>
<sequence>MGDACARLVEYVHGASGSGEEQVRESFARGMPCHLIVSTGADAVDAPGTRTLAAGMRHR</sequence>
<gene>
    <name evidence="1" type="ORF">GCM10010345_62100</name>
</gene>
<accession>A0ABQ3CYQ6</accession>
<keyword evidence="2" id="KW-1185">Reference proteome</keyword>
<evidence type="ECO:0000313" key="2">
    <source>
        <dbReference type="Proteomes" id="UP000653644"/>
    </source>
</evidence>
<evidence type="ECO:0000313" key="1">
    <source>
        <dbReference type="EMBL" id="GHA49150.1"/>
    </source>
</evidence>
<reference evidence="2" key="1">
    <citation type="journal article" date="2019" name="Int. J. Syst. Evol. Microbiol.">
        <title>The Global Catalogue of Microorganisms (GCM) 10K type strain sequencing project: providing services to taxonomists for standard genome sequencing and annotation.</title>
        <authorList>
            <consortium name="The Broad Institute Genomics Platform"/>
            <consortium name="The Broad Institute Genome Sequencing Center for Infectious Disease"/>
            <person name="Wu L."/>
            <person name="Ma J."/>
        </authorList>
    </citation>
    <scope>NUCLEOTIDE SEQUENCE [LARGE SCALE GENOMIC DNA]</scope>
    <source>
        <strain evidence="2">JCM 4733</strain>
    </source>
</reference>
<dbReference type="RefSeq" id="WP_189891444.1">
    <property type="nucleotide sequence ID" value="NZ_BMVN01000027.1"/>
</dbReference>
<name>A0ABQ3CYQ6_9ACTN</name>
<organism evidence="1 2">
    <name type="scientific">Streptomyces canarius</name>
    <dbReference type="NCBI Taxonomy" id="285453"/>
    <lineage>
        <taxon>Bacteria</taxon>
        <taxon>Bacillati</taxon>
        <taxon>Actinomycetota</taxon>
        <taxon>Actinomycetes</taxon>
        <taxon>Kitasatosporales</taxon>
        <taxon>Streptomycetaceae</taxon>
        <taxon>Streptomyces</taxon>
    </lineage>
</organism>
<comment type="caution">
    <text evidence="1">The sequence shown here is derived from an EMBL/GenBank/DDBJ whole genome shotgun (WGS) entry which is preliminary data.</text>
</comment>
<dbReference type="Proteomes" id="UP000653644">
    <property type="component" value="Unassembled WGS sequence"/>
</dbReference>
<protein>
    <submittedName>
        <fullName evidence="1">Uncharacterized protein</fullName>
    </submittedName>
</protein>